<dbReference type="Proteomes" id="UP000039865">
    <property type="component" value="Unassembled WGS sequence"/>
</dbReference>
<gene>
    <name evidence="2" type="primary">Contig18605.g894</name>
    <name evidence="2" type="ORF">STYLEM_19120</name>
</gene>
<dbReference type="InterPro" id="IPR050235">
    <property type="entry name" value="CK1_Ser-Thr_kinase"/>
</dbReference>
<dbReference type="Gene3D" id="1.10.510.10">
    <property type="entry name" value="Transferase(Phosphotransferase) domain 1"/>
    <property type="match status" value="1"/>
</dbReference>
<evidence type="ECO:0000313" key="3">
    <source>
        <dbReference type="Proteomes" id="UP000039865"/>
    </source>
</evidence>
<dbReference type="InterPro" id="IPR011009">
    <property type="entry name" value="Kinase-like_dom_sf"/>
</dbReference>
<sequence length="321" mass="37624">MEALDNNIRTYCLIDFGLSHTFKDQYGNHHSMETTSSIFGNKNFMSLNHQEGYNQSRRDDLESLFYNLLYLSEGQFPWVTSKILDGQLTRSALYYKRNYNQEKIFKSMPQRLLEVQKGESIMIASHNNKHIVTRDNLNNMESFRSNVRSFAAPNNNQVVEENQTPIYPILNKESKTVRINNTKGKNSNFSINNYDNLQIGTSQIDGLIIGTNTKPKSLFLKKRRDQTPKRKAPKKHDSFLQYIQNQEQELKQNLNLNISNQEVENEEKQLDHEDKLTEMDDQDFTEQSLDQNNINQATLIVQQIQEHSFWSRQMDLKLIKC</sequence>
<dbReference type="PANTHER" id="PTHR11909">
    <property type="entry name" value="CASEIN KINASE-RELATED"/>
    <property type="match status" value="1"/>
</dbReference>
<dbReference type="OrthoDB" id="2687620at2759"/>
<reference evidence="2 3" key="1">
    <citation type="submission" date="2014-06" db="EMBL/GenBank/DDBJ databases">
        <authorList>
            <person name="Swart Estienne"/>
        </authorList>
    </citation>
    <scope>NUCLEOTIDE SEQUENCE [LARGE SCALE GENOMIC DNA]</scope>
    <source>
        <strain evidence="2 3">130c</strain>
    </source>
</reference>
<evidence type="ECO:0000256" key="1">
    <source>
        <dbReference type="SAM" id="Coils"/>
    </source>
</evidence>
<keyword evidence="3" id="KW-1185">Reference proteome</keyword>
<feature type="coiled-coil region" evidence="1">
    <location>
        <begin position="244"/>
        <end position="276"/>
    </location>
</feature>
<proteinExistence type="predicted"/>
<accession>A0A078B640</accession>
<evidence type="ECO:0000313" key="2">
    <source>
        <dbReference type="EMBL" id="CDW89980.1"/>
    </source>
</evidence>
<dbReference type="AlphaFoldDB" id="A0A078B640"/>
<dbReference type="EMBL" id="CCKQ01018043">
    <property type="protein sequence ID" value="CDW89980.1"/>
    <property type="molecule type" value="Genomic_DNA"/>
</dbReference>
<organism evidence="2 3">
    <name type="scientific">Stylonychia lemnae</name>
    <name type="common">Ciliate</name>
    <dbReference type="NCBI Taxonomy" id="5949"/>
    <lineage>
        <taxon>Eukaryota</taxon>
        <taxon>Sar</taxon>
        <taxon>Alveolata</taxon>
        <taxon>Ciliophora</taxon>
        <taxon>Intramacronucleata</taxon>
        <taxon>Spirotrichea</taxon>
        <taxon>Stichotrichia</taxon>
        <taxon>Sporadotrichida</taxon>
        <taxon>Oxytrichidae</taxon>
        <taxon>Stylonychinae</taxon>
        <taxon>Stylonychia</taxon>
    </lineage>
</organism>
<keyword evidence="1" id="KW-0175">Coiled coil</keyword>
<dbReference type="InParanoid" id="A0A078B640"/>
<protein>
    <submittedName>
        <fullName evidence="2">Uncharacterized protein</fullName>
    </submittedName>
</protein>
<dbReference type="SUPFAM" id="SSF56112">
    <property type="entry name" value="Protein kinase-like (PK-like)"/>
    <property type="match status" value="1"/>
</dbReference>
<name>A0A078B640_STYLE</name>